<evidence type="ECO:0000256" key="14">
    <source>
        <dbReference type="SAM" id="MobiDB-lite"/>
    </source>
</evidence>
<dbReference type="OrthoDB" id="9796770at2"/>
<evidence type="ECO:0000313" key="17">
    <source>
        <dbReference type="Proteomes" id="UP000270342"/>
    </source>
</evidence>
<evidence type="ECO:0000256" key="7">
    <source>
        <dbReference type="ARBA" id="ARBA00022490"/>
    </source>
</evidence>
<evidence type="ECO:0000256" key="2">
    <source>
        <dbReference type="ARBA" id="ARBA00004496"/>
    </source>
</evidence>
<evidence type="ECO:0000256" key="5">
    <source>
        <dbReference type="ARBA" id="ARBA00021843"/>
    </source>
</evidence>
<dbReference type="Gene3D" id="3.40.50.1820">
    <property type="entry name" value="alpha/beta hydrolase"/>
    <property type="match status" value="1"/>
</dbReference>
<dbReference type="AlphaFoldDB" id="A0A494YDB8"/>
<dbReference type="RefSeq" id="WP_121082725.1">
    <property type="nucleotide sequence ID" value="NZ_RBZU01000001.1"/>
</dbReference>
<evidence type="ECO:0000313" key="16">
    <source>
        <dbReference type="EMBL" id="RKP58718.1"/>
    </source>
</evidence>
<comment type="caution">
    <text evidence="16">The sequence shown here is derived from an EMBL/GenBank/DDBJ whole genome shotgun (WGS) entry which is preliminary data.</text>
</comment>
<dbReference type="InterPro" id="IPR029058">
    <property type="entry name" value="AB_hydrolase_fold"/>
</dbReference>
<dbReference type="Proteomes" id="UP000270342">
    <property type="component" value="Unassembled WGS sequence"/>
</dbReference>
<evidence type="ECO:0000256" key="6">
    <source>
        <dbReference type="ARBA" id="ARBA00022438"/>
    </source>
</evidence>
<dbReference type="GO" id="GO:0006508">
    <property type="term" value="P:proteolysis"/>
    <property type="evidence" value="ECO:0007669"/>
    <property type="project" value="UniProtKB-KW"/>
</dbReference>
<dbReference type="PANTHER" id="PTHR43722">
    <property type="entry name" value="PROLINE IMINOPEPTIDASE"/>
    <property type="match status" value="1"/>
</dbReference>
<evidence type="ECO:0000256" key="9">
    <source>
        <dbReference type="ARBA" id="ARBA00022801"/>
    </source>
</evidence>
<feature type="compositionally biased region" description="Low complexity" evidence="14">
    <location>
        <begin position="235"/>
        <end position="245"/>
    </location>
</feature>
<evidence type="ECO:0000256" key="10">
    <source>
        <dbReference type="ARBA" id="ARBA00029605"/>
    </source>
</evidence>
<feature type="active site" description="Nucleophile" evidence="12">
    <location>
        <position position="117"/>
    </location>
</feature>
<evidence type="ECO:0000256" key="8">
    <source>
        <dbReference type="ARBA" id="ARBA00022670"/>
    </source>
</evidence>
<evidence type="ECO:0000256" key="4">
    <source>
        <dbReference type="ARBA" id="ARBA00012568"/>
    </source>
</evidence>
<dbReference type="EC" id="3.4.11.5" evidence="4 11"/>
<dbReference type="InterPro" id="IPR000073">
    <property type="entry name" value="AB_hydrolase_1"/>
</dbReference>
<dbReference type="Pfam" id="PF00561">
    <property type="entry name" value="Abhydrolase_1"/>
    <property type="match status" value="1"/>
</dbReference>
<keyword evidence="17" id="KW-1185">Reference proteome</keyword>
<evidence type="ECO:0000256" key="1">
    <source>
        <dbReference type="ARBA" id="ARBA00001585"/>
    </source>
</evidence>
<comment type="subcellular location">
    <subcellularLocation>
        <location evidence="2 11">Cytoplasm</location>
    </subcellularLocation>
</comment>
<protein>
    <recommendedName>
        <fullName evidence="5 11">Proline iminopeptidase</fullName>
        <shortName evidence="11">PIP</shortName>
        <ecNumber evidence="4 11">3.4.11.5</ecNumber>
    </recommendedName>
    <alternativeName>
        <fullName evidence="10 11">Prolyl aminopeptidase</fullName>
    </alternativeName>
</protein>
<feature type="region of interest" description="Disordered" evidence="14">
    <location>
        <begin position="223"/>
        <end position="245"/>
    </location>
</feature>
<feature type="active site" description="Proton donor" evidence="12">
    <location>
        <position position="320"/>
    </location>
</feature>
<comment type="catalytic activity">
    <reaction evidence="1 11 13">
        <text>Release of N-terminal proline from a peptide.</text>
        <dbReference type="EC" id="3.4.11.5"/>
    </reaction>
</comment>
<keyword evidence="8 11" id="KW-0645">Protease</keyword>
<organism evidence="16 17">
    <name type="scientific">Pararobbsia silviterrae</name>
    <dbReference type="NCBI Taxonomy" id="1792498"/>
    <lineage>
        <taxon>Bacteria</taxon>
        <taxon>Pseudomonadati</taxon>
        <taxon>Pseudomonadota</taxon>
        <taxon>Betaproteobacteria</taxon>
        <taxon>Burkholderiales</taxon>
        <taxon>Burkholderiaceae</taxon>
        <taxon>Pararobbsia</taxon>
    </lineage>
</organism>
<sequence>MEDLKNDGPAAPAARPGFREGMLDVGDGHTIYWRSHGNPDGPAVVILHGGPGGASNPRWAEFFDATRWRVVMFDQRGCGRSTPFGELRANTLAKLVEDTDALRAALGIEAWAVFGGSWGTTLALAYGARYPERCTGFLLRGIFLARRQDIDWFLWDVRRVFPDAHARFLDAIERASGRRPANAAQVLDFAQAPLTRFDTAGLRLAQLWSNYEYGLSAVGPMPEDASAKSGDDAQDAPATATQAASPAVPSSAISMALLERHYMADELPPPDLLLQVHRIAHLPCYIVHGRFDMVCPADQAQALADAWSGAQLSIVKASGHYTFEPGIADALRRDAERLYADTGAGARVDNRVDTREHAARG</sequence>
<dbReference type="NCBIfam" id="TIGR01249">
    <property type="entry name" value="pro_imino_pep_1"/>
    <property type="match status" value="1"/>
</dbReference>
<evidence type="ECO:0000256" key="12">
    <source>
        <dbReference type="PIRSR" id="PIRSR006431-1"/>
    </source>
</evidence>
<reference evidence="16 17" key="1">
    <citation type="submission" date="2018-10" db="EMBL/GenBank/DDBJ databases">
        <title>Robbsia sp. DHC34, isolated from soil.</title>
        <authorList>
            <person name="Gao Z.-H."/>
            <person name="Qiu L.-H."/>
        </authorList>
    </citation>
    <scope>NUCLEOTIDE SEQUENCE [LARGE SCALE GENOMIC DNA]</scope>
    <source>
        <strain evidence="16 17">DHC34</strain>
    </source>
</reference>
<gene>
    <name evidence="16" type="primary">pip</name>
    <name evidence="16" type="ORF">D7S86_01920</name>
</gene>
<accession>A0A494YDB8</accession>
<dbReference type="PIRSF" id="PIRSF006431">
    <property type="entry name" value="Pept_S33"/>
    <property type="match status" value="1"/>
</dbReference>
<dbReference type="EMBL" id="RBZU01000001">
    <property type="protein sequence ID" value="RKP58718.1"/>
    <property type="molecule type" value="Genomic_DNA"/>
</dbReference>
<keyword evidence="9 11" id="KW-0378">Hydrolase</keyword>
<dbReference type="PANTHER" id="PTHR43722:SF1">
    <property type="entry name" value="PROLINE IMINOPEPTIDASE"/>
    <property type="match status" value="1"/>
</dbReference>
<feature type="domain" description="AB hydrolase-1" evidence="15">
    <location>
        <begin position="42"/>
        <end position="324"/>
    </location>
</feature>
<keyword evidence="7 11" id="KW-0963">Cytoplasm</keyword>
<evidence type="ECO:0000256" key="3">
    <source>
        <dbReference type="ARBA" id="ARBA00010088"/>
    </source>
</evidence>
<evidence type="ECO:0000256" key="13">
    <source>
        <dbReference type="RuleBase" id="RU003421"/>
    </source>
</evidence>
<comment type="similarity">
    <text evidence="3 11 13">Belongs to the peptidase S33 family.</text>
</comment>
<dbReference type="InterPro" id="IPR002410">
    <property type="entry name" value="Peptidase_S33"/>
</dbReference>
<dbReference type="GO" id="GO:0005737">
    <property type="term" value="C:cytoplasm"/>
    <property type="evidence" value="ECO:0007669"/>
    <property type="project" value="UniProtKB-SubCell"/>
</dbReference>
<keyword evidence="6 11" id="KW-0031">Aminopeptidase</keyword>
<evidence type="ECO:0000256" key="11">
    <source>
        <dbReference type="PIRNR" id="PIRNR006431"/>
    </source>
</evidence>
<name>A0A494YDB8_9BURK</name>
<dbReference type="InterPro" id="IPR005944">
    <property type="entry name" value="Pro_iminopeptidase"/>
</dbReference>
<dbReference type="PRINTS" id="PR00793">
    <property type="entry name" value="PROAMNOPTASE"/>
</dbReference>
<dbReference type="SUPFAM" id="SSF53474">
    <property type="entry name" value="alpha/beta-Hydrolases"/>
    <property type="match status" value="1"/>
</dbReference>
<dbReference type="GO" id="GO:0004177">
    <property type="term" value="F:aminopeptidase activity"/>
    <property type="evidence" value="ECO:0007669"/>
    <property type="project" value="UniProtKB-UniRule"/>
</dbReference>
<evidence type="ECO:0000259" key="15">
    <source>
        <dbReference type="Pfam" id="PF00561"/>
    </source>
</evidence>
<proteinExistence type="inferred from homology"/>
<feature type="active site" evidence="12">
    <location>
        <position position="292"/>
    </location>
</feature>